<name>A0A7W7DCT8_9ACTN</name>
<dbReference type="PRINTS" id="PR00455">
    <property type="entry name" value="HTHTETR"/>
</dbReference>
<dbReference type="Pfam" id="PF00440">
    <property type="entry name" value="TetR_N"/>
    <property type="match status" value="1"/>
</dbReference>
<keyword evidence="7" id="KW-1185">Reference proteome</keyword>
<evidence type="ECO:0000256" key="1">
    <source>
        <dbReference type="ARBA" id="ARBA00023015"/>
    </source>
</evidence>
<comment type="caution">
    <text evidence="6">The sequence shown here is derived from an EMBL/GenBank/DDBJ whole genome shotgun (WGS) entry which is preliminary data.</text>
</comment>
<dbReference type="Gene3D" id="1.10.357.10">
    <property type="entry name" value="Tetracycline Repressor, domain 2"/>
    <property type="match status" value="1"/>
</dbReference>
<evidence type="ECO:0000256" key="2">
    <source>
        <dbReference type="ARBA" id="ARBA00023125"/>
    </source>
</evidence>
<keyword evidence="2 4" id="KW-0238">DNA-binding</keyword>
<dbReference type="RefSeq" id="WP_203959084.1">
    <property type="nucleotide sequence ID" value="NZ_BOOV01000012.1"/>
</dbReference>
<evidence type="ECO:0000313" key="7">
    <source>
        <dbReference type="Proteomes" id="UP000542210"/>
    </source>
</evidence>
<gene>
    <name evidence="6" type="ORF">BJ982_005708</name>
</gene>
<dbReference type="EMBL" id="JACHND010000001">
    <property type="protein sequence ID" value="MBB4704164.1"/>
    <property type="molecule type" value="Genomic_DNA"/>
</dbReference>
<dbReference type="SUPFAM" id="SSF48498">
    <property type="entry name" value="Tetracyclin repressor-like, C-terminal domain"/>
    <property type="match status" value="1"/>
</dbReference>
<dbReference type="GO" id="GO:0000976">
    <property type="term" value="F:transcription cis-regulatory region binding"/>
    <property type="evidence" value="ECO:0007669"/>
    <property type="project" value="TreeGrafter"/>
</dbReference>
<proteinExistence type="predicted"/>
<dbReference type="PANTHER" id="PTHR30055">
    <property type="entry name" value="HTH-TYPE TRANSCRIPTIONAL REGULATOR RUTR"/>
    <property type="match status" value="1"/>
</dbReference>
<organism evidence="6 7">
    <name type="scientific">Sphaerisporangium siamense</name>
    <dbReference type="NCBI Taxonomy" id="795645"/>
    <lineage>
        <taxon>Bacteria</taxon>
        <taxon>Bacillati</taxon>
        <taxon>Actinomycetota</taxon>
        <taxon>Actinomycetes</taxon>
        <taxon>Streptosporangiales</taxon>
        <taxon>Streptosporangiaceae</taxon>
        <taxon>Sphaerisporangium</taxon>
    </lineage>
</organism>
<evidence type="ECO:0000313" key="6">
    <source>
        <dbReference type="EMBL" id="MBB4704164.1"/>
    </source>
</evidence>
<dbReference type="InterPro" id="IPR050109">
    <property type="entry name" value="HTH-type_TetR-like_transc_reg"/>
</dbReference>
<sequence>MAPRPLRADARRNRDQIVAAAREVVAEEGPDASLNEIARRAGVGPGTLYRHFPTRQDLLVAVFRDRIETLCATADDLAATRPPGEALTAWLDAVLVHALTNKGLATTTGDGGTAGGFDCVGMMRAAGERLLTAARRAGAVRADLEVGELFGLVTGIALAAADPARAARLLSLTLDGVRGPAYRTDTRAD</sequence>
<evidence type="ECO:0000256" key="3">
    <source>
        <dbReference type="ARBA" id="ARBA00023163"/>
    </source>
</evidence>
<accession>A0A7W7DCT8</accession>
<dbReference type="InterPro" id="IPR036271">
    <property type="entry name" value="Tet_transcr_reg_TetR-rel_C_sf"/>
</dbReference>
<dbReference type="Proteomes" id="UP000542210">
    <property type="component" value="Unassembled WGS sequence"/>
</dbReference>
<reference evidence="6 7" key="1">
    <citation type="submission" date="2020-08" db="EMBL/GenBank/DDBJ databases">
        <title>Sequencing the genomes of 1000 actinobacteria strains.</title>
        <authorList>
            <person name="Klenk H.-P."/>
        </authorList>
    </citation>
    <scope>NUCLEOTIDE SEQUENCE [LARGE SCALE GENOMIC DNA]</scope>
    <source>
        <strain evidence="6 7">DSM 45784</strain>
    </source>
</reference>
<dbReference type="PANTHER" id="PTHR30055:SF234">
    <property type="entry name" value="HTH-TYPE TRANSCRIPTIONAL REGULATOR BETI"/>
    <property type="match status" value="1"/>
</dbReference>
<dbReference type="InterPro" id="IPR049445">
    <property type="entry name" value="TetR_SbtR-like_C"/>
</dbReference>
<dbReference type="AlphaFoldDB" id="A0A7W7DCT8"/>
<evidence type="ECO:0000256" key="4">
    <source>
        <dbReference type="PROSITE-ProRule" id="PRU00335"/>
    </source>
</evidence>
<keyword evidence="3" id="KW-0804">Transcription</keyword>
<dbReference type="InterPro" id="IPR009057">
    <property type="entry name" value="Homeodomain-like_sf"/>
</dbReference>
<dbReference type="PROSITE" id="PS50977">
    <property type="entry name" value="HTH_TETR_2"/>
    <property type="match status" value="1"/>
</dbReference>
<dbReference type="GO" id="GO:0003700">
    <property type="term" value="F:DNA-binding transcription factor activity"/>
    <property type="evidence" value="ECO:0007669"/>
    <property type="project" value="TreeGrafter"/>
</dbReference>
<protein>
    <submittedName>
        <fullName evidence="6">AcrR family transcriptional regulator</fullName>
    </submittedName>
</protein>
<keyword evidence="1" id="KW-0805">Transcription regulation</keyword>
<feature type="DNA-binding region" description="H-T-H motif" evidence="4">
    <location>
        <begin position="33"/>
        <end position="52"/>
    </location>
</feature>
<dbReference type="Pfam" id="PF21597">
    <property type="entry name" value="TetR_C_43"/>
    <property type="match status" value="1"/>
</dbReference>
<feature type="domain" description="HTH tetR-type" evidence="5">
    <location>
        <begin position="11"/>
        <end position="70"/>
    </location>
</feature>
<evidence type="ECO:0000259" key="5">
    <source>
        <dbReference type="PROSITE" id="PS50977"/>
    </source>
</evidence>
<dbReference type="InterPro" id="IPR001647">
    <property type="entry name" value="HTH_TetR"/>
</dbReference>
<dbReference type="SUPFAM" id="SSF46689">
    <property type="entry name" value="Homeodomain-like"/>
    <property type="match status" value="1"/>
</dbReference>